<dbReference type="SUPFAM" id="SSF53474">
    <property type="entry name" value="alpha/beta-Hydrolases"/>
    <property type="match status" value="1"/>
</dbReference>
<evidence type="ECO:0000256" key="4">
    <source>
        <dbReference type="ARBA" id="ARBA00048461"/>
    </source>
</evidence>
<accession>A0A5C3QBQ8</accession>
<reference evidence="6 7" key="1">
    <citation type="journal article" date="2019" name="Nat. Ecol. Evol.">
        <title>Megaphylogeny resolves global patterns of mushroom evolution.</title>
        <authorList>
            <person name="Varga T."/>
            <person name="Krizsan K."/>
            <person name="Foldi C."/>
            <person name="Dima B."/>
            <person name="Sanchez-Garcia M."/>
            <person name="Sanchez-Ramirez S."/>
            <person name="Szollosi G.J."/>
            <person name="Szarkandi J.G."/>
            <person name="Papp V."/>
            <person name="Albert L."/>
            <person name="Andreopoulos W."/>
            <person name="Angelini C."/>
            <person name="Antonin V."/>
            <person name="Barry K.W."/>
            <person name="Bougher N.L."/>
            <person name="Buchanan P."/>
            <person name="Buyck B."/>
            <person name="Bense V."/>
            <person name="Catcheside P."/>
            <person name="Chovatia M."/>
            <person name="Cooper J."/>
            <person name="Damon W."/>
            <person name="Desjardin D."/>
            <person name="Finy P."/>
            <person name="Geml J."/>
            <person name="Haridas S."/>
            <person name="Hughes K."/>
            <person name="Justo A."/>
            <person name="Karasinski D."/>
            <person name="Kautmanova I."/>
            <person name="Kiss B."/>
            <person name="Kocsube S."/>
            <person name="Kotiranta H."/>
            <person name="LaButti K.M."/>
            <person name="Lechner B.E."/>
            <person name="Liimatainen K."/>
            <person name="Lipzen A."/>
            <person name="Lukacs Z."/>
            <person name="Mihaltcheva S."/>
            <person name="Morgado L.N."/>
            <person name="Niskanen T."/>
            <person name="Noordeloos M.E."/>
            <person name="Ohm R.A."/>
            <person name="Ortiz-Santana B."/>
            <person name="Ovrebo C."/>
            <person name="Racz N."/>
            <person name="Riley R."/>
            <person name="Savchenko A."/>
            <person name="Shiryaev A."/>
            <person name="Soop K."/>
            <person name="Spirin V."/>
            <person name="Szebenyi C."/>
            <person name="Tomsovsky M."/>
            <person name="Tulloss R.E."/>
            <person name="Uehling J."/>
            <person name="Grigoriev I.V."/>
            <person name="Vagvolgyi C."/>
            <person name="Papp T."/>
            <person name="Martin F.M."/>
            <person name="Miettinen O."/>
            <person name="Hibbett D.S."/>
            <person name="Nagy L.G."/>
        </authorList>
    </citation>
    <scope>NUCLEOTIDE SEQUENCE [LARGE SCALE GENOMIC DNA]</scope>
    <source>
        <strain evidence="6 7">CBS 309.79</strain>
    </source>
</reference>
<dbReference type="OrthoDB" id="438440at2759"/>
<dbReference type="InterPro" id="IPR051218">
    <property type="entry name" value="Sec_MonoDiacylglyc_Lipase"/>
</dbReference>
<evidence type="ECO:0000256" key="2">
    <source>
        <dbReference type="ARBA" id="ARBA00043996"/>
    </source>
</evidence>
<evidence type="ECO:0000313" key="7">
    <source>
        <dbReference type="Proteomes" id="UP000305067"/>
    </source>
</evidence>
<comment type="catalytic activity">
    <reaction evidence="3">
        <text>a diacylglycerol + H2O = a monoacylglycerol + a fatty acid + H(+)</text>
        <dbReference type="Rhea" id="RHEA:32731"/>
        <dbReference type="ChEBI" id="CHEBI:15377"/>
        <dbReference type="ChEBI" id="CHEBI:15378"/>
        <dbReference type="ChEBI" id="CHEBI:17408"/>
        <dbReference type="ChEBI" id="CHEBI:18035"/>
        <dbReference type="ChEBI" id="CHEBI:28868"/>
    </reaction>
</comment>
<dbReference type="Gene3D" id="3.40.50.1820">
    <property type="entry name" value="alpha/beta hydrolase"/>
    <property type="match status" value="1"/>
</dbReference>
<organism evidence="6 7">
    <name type="scientific">Pterulicium gracile</name>
    <dbReference type="NCBI Taxonomy" id="1884261"/>
    <lineage>
        <taxon>Eukaryota</taxon>
        <taxon>Fungi</taxon>
        <taxon>Dikarya</taxon>
        <taxon>Basidiomycota</taxon>
        <taxon>Agaricomycotina</taxon>
        <taxon>Agaricomycetes</taxon>
        <taxon>Agaricomycetidae</taxon>
        <taxon>Agaricales</taxon>
        <taxon>Pleurotineae</taxon>
        <taxon>Pterulaceae</taxon>
        <taxon>Pterulicium</taxon>
    </lineage>
</organism>
<sequence>MIDRSKDSLPPAQLTQTQPSDLNLRSALPAQSRTGIDPALYGDLVFYFQYASSAYSLLCLRPNGNHLVSHFTNASANTQGFVARDDGRKELVVAIRGSATLPDILLDSQILLVPFISPGAKLPKSARVHAGFLLAWDSVSLEVIALVKHQLTHYPDYTIVAVGHSLGGAVATLAAMCLEQSCKKRVKLFTYGAPRAGNEGFAAYVNARIGLDAFRVVNTNDGVPTIIPRSLGYHHHGVEYWIYNDTPSAENTTMCSADGEDPTCSASIPSRGVDLAHTAYFRIMVGTPYCL</sequence>
<dbReference type="CDD" id="cd00519">
    <property type="entry name" value="Lipase_3"/>
    <property type="match status" value="1"/>
</dbReference>
<evidence type="ECO:0000259" key="5">
    <source>
        <dbReference type="Pfam" id="PF01764"/>
    </source>
</evidence>
<dbReference type="Proteomes" id="UP000305067">
    <property type="component" value="Unassembled WGS sequence"/>
</dbReference>
<keyword evidence="1" id="KW-1015">Disulfide bond</keyword>
<proteinExistence type="inferred from homology"/>
<comment type="catalytic activity">
    <reaction evidence="4">
        <text>a monoacylglycerol + H2O = glycerol + a fatty acid + H(+)</text>
        <dbReference type="Rhea" id="RHEA:15245"/>
        <dbReference type="ChEBI" id="CHEBI:15377"/>
        <dbReference type="ChEBI" id="CHEBI:15378"/>
        <dbReference type="ChEBI" id="CHEBI:17408"/>
        <dbReference type="ChEBI" id="CHEBI:17754"/>
        <dbReference type="ChEBI" id="CHEBI:28868"/>
    </reaction>
</comment>
<dbReference type="PANTHER" id="PTHR45856">
    <property type="entry name" value="ALPHA/BETA-HYDROLASES SUPERFAMILY PROTEIN"/>
    <property type="match status" value="1"/>
</dbReference>
<dbReference type="InterPro" id="IPR002921">
    <property type="entry name" value="Fungal_lipase-type"/>
</dbReference>
<keyword evidence="6" id="KW-0378">Hydrolase</keyword>
<dbReference type="GO" id="GO:0006629">
    <property type="term" value="P:lipid metabolic process"/>
    <property type="evidence" value="ECO:0007669"/>
    <property type="project" value="InterPro"/>
</dbReference>
<evidence type="ECO:0000256" key="1">
    <source>
        <dbReference type="ARBA" id="ARBA00023157"/>
    </source>
</evidence>
<dbReference type="GO" id="GO:0016787">
    <property type="term" value="F:hydrolase activity"/>
    <property type="evidence" value="ECO:0007669"/>
    <property type="project" value="UniProtKB-KW"/>
</dbReference>
<evidence type="ECO:0000313" key="6">
    <source>
        <dbReference type="EMBL" id="TFK99505.1"/>
    </source>
</evidence>
<dbReference type="EMBL" id="ML178833">
    <property type="protein sequence ID" value="TFK99505.1"/>
    <property type="molecule type" value="Genomic_DNA"/>
</dbReference>
<comment type="similarity">
    <text evidence="2">Belongs to the AB hydrolase superfamily. Lipase family. Class 3 subfamily.</text>
</comment>
<evidence type="ECO:0000256" key="3">
    <source>
        <dbReference type="ARBA" id="ARBA00047591"/>
    </source>
</evidence>
<feature type="domain" description="Fungal lipase-type" evidence="5">
    <location>
        <begin position="92"/>
        <end position="228"/>
    </location>
</feature>
<name>A0A5C3QBQ8_9AGAR</name>
<dbReference type="InterPro" id="IPR029058">
    <property type="entry name" value="AB_hydrolase_fold"/>
</dbReference>
<dbReference type="PANTHER" id="PTHR45856:SF24">
    <property type="entry name" value="FUNGAL LIPASE-LIKE DOMAIN-CONTAINING PROTEIN"/>
    <property type="match status" value="1"/>
</dbReference>
<protein>
    <submittedName>
        <fullName evidence="6">Alpha/beta-hydrolase</fullName>
    </submittedName>
</protein>
<keyword evidence="7" id="KW-1185">Reference proteome</keyword>
<dbReference type="AlphaFoldDB" id="A0A5C3QBQ8"/>
<gene>
    <name evidence="6" type="ORF">BDV98DRAFT_532590</name>
</gene>
<dbReference type="Pfam" id="PF01764">
    <property type="entry name" value="Lipase_3"/>
    <property type="match status" value="1"/>
</dbReference>